<dbReference type="EMBL" id="CM017703">
    <property type="protein sequence ID" value="TYG75607.1"/>
    <property type="molecule type" value="Genomic_DNA"/>
</dbReference>
<dbReference type="Pfam" id="PF00201">
    <property type="entry name" value="UDPGT"/>
    <property type="match status" value="1"/>
</dbReference>
<dbReference type="FunFam" id="3.40.50.2000:FF:000055">
    <property type="entry name" value="Glycosyltransferase"/>
    <property type="match status" value="1"/>
</dbReference>
<dbReference type="SUPFAM" id="SSF53756">
    <property type="entry name" value="UDP-Glycosyltransferase/glycogen phosphorylase"/>
    <property type="match status" value="1"/>
</dbReference>
<evidence type="ECO:0000256" key="2">
    <source>
        <dbReference type="ARBA" id="ARBA00022676"/>
    </source>
</evidence>
<evidence type="ECO:0000256" key="3">
    <source>
        <dbReference type="ARBA" id="ARBA00022679"/>
    </source>
</evidence>
<dbReference type="SMR" id="A0A5D2D0Z3"/>
<dbReference type="PANTHER" id="PTHR11926">
    <property type="entry name" value="GLUCOSYL/GLUCURONOSYL TRANSFERASES"/>
    <property type="match status" value="1"/>
</dbReference>
<dbReference type="InterPro" id="IPR035595">
    <property type="entry name" value="UDP_glycos_trans_CS"/>
</dbReference>
<proteinExistence type="inferred from homology"/>
<evidence type="ECO:0000313" key="7">
    <source>
        <dbReference type="EMBL" id="TYG75607.1"/>
    </source>
</evidence>
<dbReference type="FunFam" id="3.40.50.2000:FF:000027">
    <property type="entry name" value="Glycosyltransferase"/>
    <property type="match status" value="1"/>
</dbReference>
<dbReference type="PROSITE" id="PS00375">
    <property type="entry name" value="UDPGT"/>
    <property type="match status" value="1"/>
</dbReference>
<accession>A0A5D2D0Z3</accession>
<evidence type="ECO:0000259" key="6">
    <source>
        <dbReference type="Pfam" id="PF26168"/>
    </source>
</evidence>
<dbReference type="InterPro" id="IPR058980">
    <property type="entry name" value="Glyco_transf_N"/>
</dbReference>
<dbReference type="InterPro" id="IPR002213">
    <property type="entry name" value="UDP_glucos_trans"/>
</dbReference>
<dbReference type="CDD" id="cd03784">
    <property type="entry name" value="GT1_Gtf-like"/>
    <property type="match status" value="1"/>
</dbReference>
<evidence type="ECO:0000256" key="4">
    <source>
        <dbReference type="RuleBase" id="RU003718"/>
    </source>
</evidence>
<dbReference type="EC" id="2.4.1.-" evidence="5"/>
<dbReference type="PANTHER" id="PTHR11926:SF1343">
    <property type="entry name" value="7-DEOXYLOGANETIN GLUCOSYLTRANSFERASE-LIKE"/>
    <property type="match status" value="1"/>
</dbReference>
<dbReference type="GO" id="GO:0080044">
    <property type="term" value="F:quercetin 7-O-glucosyltransferase activity"/>
    <property type="evidence" value="ECO:0007669"/>
    <property type="project" value="TreeGrafter"/>
</dbReference>
<dbReference type="AlphaFoldDB" id="A0A5D2D0Z3"/>
<evidence type="ECO:0000256" key="5">
    <source>
        <dbReference type="RuleBase" id="RU362057"/>
    </source>
</evidence>
<sequence length="480" mass="53924">MDSIKSHAVCLPSPAQGHINPMMQLAKLLHSRGFHITFVNSEFNHRRFIRSRGEEAVKGLPHFRFEAIPDGLPPSDSDATQSVPALCNSTRKNCLAPFLELLSKLNSSPHLPPVTCIVCDGTMNFGTKAAQLIGVPYVQLWTSSTVSFLGFLHYKELAQRGIVPFKDERFVSDGTLEMPIDWIPGMPNMRLKDIPSFIRTTDPDDFMFNYIMEVSQECLNSSSIIFNTFDDLDKEVLQVIASKSPNIYAIGPLASLSKNSLEIQYDLLNSSLWKEDTSCIEWLNTMEPKSVVYVNYGSVTVISNHHLKEFAWGLANSKYPFLWVVRPDLVIGESAILPREFLEEIKGRGYIISWCPQQKVLSHSAVGVFVTHCGWNSILEALSEGVPLICWPFFNDQQTNCRYVCTTWGNGMEINPDIKRENVEALVKEMMEGDNGQRIRQKALEWKKKAEAAISLGGSVVTNFDKMINEALSHGRVVKS</sequence>
<dbReference type="Gene3D" id="3.40.50.2000">
    <property type="entry name" value="Glycogen Phosphorylase B"/>
    <property type="match status" value="2"/>
</dbReference>
<evidence type="ECO:0000313" key="8">
    <source>
        <dbReference type="Proteomes" id="UP000323506"/>
    </source>
</evidence>
<evidence type="ECO:0000256" key="1">
    <source>
        <dbReference type="ARBA" id="ARBA00009995"/>
    </source>
</evidence>
<dbReference type="GO" id="GO:0080043">
    <property type="term" value="F:quercetin 3-O-glucosyltransferase activity"/>
    <property type="evidence" value="ECO:0007669"/>
    <property type="project" value="TreeGrafter"/>
</dbReference>
<feature type="domain" description="Glycosyltransferase N-terminal" evidence="6">
    <location>
        <begin position="9"/>
        <end position="130"/>
    </location>
</feature>
<dbReference type="Proteomes" id="UP000323506">
    <property type="component" value="Chromosome D03"/>
</dbReference>
<organism evidence="7 8">
    <name type="scientific">Gossypium darwinii</name>
    <name type="common">Darwin's cotton</name>
    <name type="synonym">Gossypium barbadense var. darwinii</name>
    <dbReference type="NCBI Taxonomy" id="34276"/>
    <lineage>
        <taxon>Eukaryota</taxon>
        <taxon>Viridiplantae</taxon>
        <taxon>Streptophyta</taxon>
        <taxon>Embryophyta</taxon>
        <taxon>Tracheophyta</taxon>
        <taxon>Spermatophyta</taxon>
        <taxon>Magnoliopsida</taxon>
        <taxon>eudicotyledons</taxon>
        <taxon>Gunneridae</taxon>
        <taxon>Pentapetalae</taxon>
        <taxon>rosids</taxon>
        <taxon>malvids</taxon>
        <taxon>Malvales</taxon>
        <taxon>Malvaceae</taxon>
        <taxon>Malvoideae</taxon>
        <taxon>Gossypium</taxon>
    </lineage>
</organism>
<keyword evidence="3 4" id="KW-0808">Transferase</keyword>
<name>A0A5D2D0Z3_GOSDA</name>
<gene>
    <name evidence="7" type="ORF">ES288_D03G045200v1</name>
</gene>
<protein>
    <recommendedName>
        <fullName evidence="5">Glycosyltransferase</fullName>
        <ecNumber evidence="5">2.4.1.-</ecNumber>
    </recommendedName>
</protein>
<comment type="similarity">
    <text evidence="1 4">Belongs to the UDP-glycosyltransferase family.</text>
</comment>
<dbReference type="Pfam" id="PF26168">
    <property type="entry name" value="Glyco_transf_N"/>
    <property type="match status" value="1"/>
</dbReference>
<reference evidence="7 8" key="1">
    <citation type="submission" date="2019-06" db="EMBL/GenBank/DDBJ databases">
        <title>WGS assembly of Gossypium darwinii.</title>
        <authorList>
            <person name="Chen Z.J."/>
            <person name="Sreedasyam A."/>
            <person name="Ando A."/>
            <person name="Song Q."/>
            <person name="De L."/>
            <person name="Hulse-Kemp A."/>
            <person name="Ding M."/>
            <person name="Ye W."/>
            <person name="Kirkbride R."/>
            <person name="Jenkins J."/>
            <person name="Plott C."/>
            <person name="Lovell J."/>
            <person name="Lin Y.-M."/>
            <person name="Vaughn R."/>
            <person name="Liu B."/>
            <person name="Li W."/>
            <person name="Simpson S."/>
            <person name="Scheffler B."/>
            <person name="Saski C."/>
            <person name="Grover C."/>
            <person name="Hu G."/>
            <person name="Conover J."/>
            <person name="Carlson J."/>
            <person name="Shu S."/>
            <person name="Boston L."/>
            <person name="Williams M."/>
            <person name="Peterson D."/>
            <person name="Mcgee K."/>
            <person name="Jones D."/>
            <person name="Wendel J."/>
            <person name="Stelly D."/>
            <person name="Grimwood J."/>
            <person name="Schmutz J."/>
        </authorList>
    </citation>
    <scope>NUCLEOTIDE SEQUENCE [LARGE SCALE GENOMIC DNA]</scope>
    <source>
        <strain evidence="7">1808015.09</strain>
    </source>
</reference>
<keyword evidence="8" id="KW-1185">Reference proteome</keyword>
<keyword evidence="2 4" id="KW-0328">Glycosyltransferase</keyword>